<organism evidence="5 6">
    <name type="scientific">Kibdelosporangium banguiense</name>
    <dbReference type="NCBI Taxonomy" id="1365924"/>
    <lineage>
        <taxon>Bacteria</taxon>
        <taxon>Bacillati</taxon>
        <taxon>Actinomycetota</taxon>
        <taxon>Actinomycetes</taxon>
        <taxon>Pseudonocardiales</taxon>
        <taxon>Pseudonocardiaceae</taxon>
        <taxon>Kibdelosporangium</taxon>
    </lineage>
</organism>
<evidence type="ECO:0000259" key="4">
    <source>
        <dbReference type="PROSITE" id="PS01124"/>
    </source>
</evidence>
<dbReference type="Gene3D" id="1.10.10.60">
    <property type="entry name" value="Homeodomain-like"/>
    <property type="match status" value="1"/>
</dbReference>
<dbReference type="SUPFAM" id="SSF46689">
    <property type="entry name" value="Homeodomain-like"/>
    <property type="match status" value="1"/>
</dbReference>
<dbReference type="SMART" id="SM00342">
    <property type="entry name" value="HTH_ARAC"/>
    <property type="match status" value="1"/>
</dbReference>
<dbReference type="PANTHER" id="PTHR46796">
    <property type="entry name" value="HTH-TYPE TRANSCRIPTIONAL ACTIVATOR RHAS-RELATED"/>
    <property type="match status" value="1"/>
</dbReference>
<dbReference type="Pfam" id="PF12833">
    <property type="entry name" value="HTH_18"/>
    <property type="match status" value="1"/>
</dbReference>
<keyword evidence="3" id="KW-0804">Transcription</keyword>
<dbReference type="Proteomes" id="UP001519332">
    <property type="component" value="Unassembled WGS sequence"/>
</dbReference>
<dbReference type="EMBL" id="JAGINW010000001">
    <property type="protein sequence ID" value="MBP2329018.1"/>
    <property type="molecule type" value="Genomic_DNA"/>
</dbReference>
<evidence type="ECO:0000313" key="5">
    <source>
        <dbReference type="EMBL" id="MBP2329018.1"/>
    </source>
</evidence>
<dbReference type="RefSeq" id="WP_209645898.1">
    <property type="nucleotide sequence ID" value="NZ_JAGINW010000001.1"/>
</dbReference>
<name>A0ABS4TYC4_9PSEU</name>
<dbReference type="SUPFAM" id="SSF51215">
    <property type="entry name" value="Regulatory protein AraC"/>
    <property type="match status" value="1"/>
</dbReference>
<sequence>MTYQLDGLVTGDQAIRGTAAHDAWRDWCSNVHGEFGITFDTDSYRGRVIRQRSATYQLVGWTGEKELVKRERQGIRRDPRGHYELFVPLSGELRVGQESADHRLNPGEMTLVPIDAPFHVGHGDGARALTLLIPFDRIDQRLGTVSPRGQRVIGNKGIARVTRDLLASLLREREDLSGSYFDAACDRVVDLFCLAAVGDEHLPATSGAAVRDAVRRYIRQHATEPELTLPAIAAAIGWSPRYIQAVLARENTTATDLIRAERLELARNKLANPAFAAQTITAIATSVGFHSASSFSTAYRRRFGHCPRDTRNGFEPG</sequence>
<keyword evidence="1" id="KW-0805">Transcription regulation</keyword>
<keyword evidence="2" id="KW-0238">DNA-binding</keyword>
<evidence type="ECO:0000256" key="2">
    <source>
        <dbReference type="ARBA" id="ARBA00023125"/>
    </source>
</evidence>
<accession>A0ABS4TYC4</accession>
<dbReference type="InterPro" id="IPR035418">
    <property type="entry name" value="AraC-bd_2"/>
</dbReference>
<evidence type="ECO:0000256" key="3">
    <source>
        <dbReference type="ARBA" id="ARBA00023163"/>
    </source>
</evidence>
<dbReference type="Pfam" id="PF14525">
    <property type="entry name" value="AraC_binding_2"/>
    <property type="match status" value="1"/>
</dbReference>
<gene>
    <name evidence="5" type="ORF">JOF56_009403</name>
</gene>
<dbReference type="PANTHER" id="PTHR46796:SF6">
    <property type="entry name" value="ARAC SUBFAMILY"/>
    <property type="match status" value="1"/>
</dbReference>
<feature type="domain" description="HTH araC/xylS-type" evidence="4">
    <location>
        <begin position="212"/>
        <end position="313"/>
    </location>
</feature>
<dbReference type="InterPro" id="IPR037923">
    <property type="entry name" value="HTH-like"/>
</dbReference>
<protein>
    <submittedName>
        <fullName evidence="5">AraC-like DNA-binding protein</fullName>
    </submittedName>
</protein>
<dbReference type="InterPro" id="IPR009057">
    <property type="entry name" value="Homeodomain-like_sf"/>
</dbReference>
<dbReference type="InterPro" id="IPR018060">
    <property type="entry name" value="HTH_AraC"/>
</dbReference>
<dbReference type="PROSITE" id="PS01124">
    <property type="entry name" value="HTH_ARAC_FAMILY_2"/>
    <property type="match status" value="1"/>
</dbReference>
<reference evidence="5 6" key="1">
    <citation type="submission" date="2021-03" db="EMBL/GenBank/DDBJ databases">
        <title>Sequencing the genomes of 1000 actinobacteria strains.</title>
        <authorList>
            <person name="Klenk H.-P."/>
        </authorList>
    </citation>
    <scope>NUCLEOTIDE SEQUENCE [LARGE SCALE GENOMIC DNA]</scope>
    <source>
        <strain evidence="5 6">DSM 46670</strain>
    </source>
</reference>
<proteinExistence type="predicted"/>
<comment type="caution">
    <text evidence="5">The sequence shown here is derived from an EMBL/GenBank/DDBJ whole genome shotgun (WGS) entry which is preliminary data.</text>
</comment>
<dbReference type="InterPro" id="IPR050204">
    <property type="entry name" value="AraC_XylS_family_regulators"/>
</dbReference>
<keyword evidence="6" id="KW-1185">Reference proteome</keyword>
<evidence type="ECO:0000313" key="6">
    <source>
        <dbReference type="Proteomes" id="UP001519332"/>
    </source>
</evidence>
<evidence type="ECO:0000256" key="1">
    <source>
        <dbReference type="ARBA" id="ARBA00023015"/>
    </source>
</evidence>